<dbReference type="EnsemblProtists" id="EKX51661">
    <property type="protein sequence ID" value="EKX51661"/>
    <property type="gene ID" value="GUITHDRAFT_102925"/>
</dbReference>
<evidence type="ECO:0000313" key="3">
    <source>
        <dbReference type="EnsemblProtists" id="EKX51661"/>
    </source>
</evidence>
<dbReference type="AlphaFoldDB" id="L1JSW3"/>
<dbReference type="KEGG" id="gtt:GUITHDRAFT_102925"/>
<dbReference type="Proteomes" id="UP000011087">
    <property type="component" value="Unassembled WGS sequence"/>
</dbReference>
<name>L1JSW3_GUITC</name>
<reference evidence="3" key="3">
    <citation type="submission" date="2016-03" db="UniProtKB">
        <authorList>
            <consortium name="EnsemblProtists"/>
        </authorList>
    </citation>
    <scope>IDENTIFICATION</scope>
</reference>
<dbReference type="EMBL" id="JH992975">
    <property type="protein sequence ID" value="EKX51661.1"/>
    <property type="molecule type" value="Genomic_DNA"/>
</dbReference>
<evidence type="ECO:0000256" key="1">
    <source>
        <dbReference type="SAM" id="MobiDB-lite"/>
    </source>
</evidence>
<dbReference type="RefSeq" id="XP_005838641.1">
    <property type="nucleotide sequence ID" value="XM_005838584.1"/>
</dbReference>
<dbReference type="HOGENOM" id="CLU_848491_0_0_1"/>
<gene>
    <name evidence="2" type="ORF">GUITHDRAFT_102925</name>
</gene>
<keyword evidence="4" id="KW-1185">Reference proteome</keyword>
<organism evidence="2">
    <name type="scientific">Guillardia theta (strain CCMP2712)</name>
    <name type="common">Cryptophyte</name>
    <dbReference type="NCBI Taxonomy" id="905079"/>
    <lineage>
        <taxon>Eukaryota</taxon>
        <taxon>Cryptophyceae</taxon>
        <taxon>Pyrenomonadales</taxon>
        <taxon>Geminigeraceae</taxon>
        <taxon>Guillardia</taxon>
    </lineage>
</organism>
<proteinExistence type="predicted"/>
<sequence length="328" mass="37695">MQPHWLADRNWMEATIGFEVKNTNEGVGKATPAEAVDVSLWWVDDIHPSSGSDSEASPLWYLGREKSLDLQAKLCESSEYWKEYDWLSERELNRSECRYSWDRCSHHALQSMIGCPNEFEERKEKEEKNRKQRSLKLEKSMDEMEMKESRTRIKLGALCNDNSMSSRGNLFLWSATSQFLRIVGCACDLSARARQRLVLMPRRGRGELSAPMRLSVQVDPLPNVRVQKRLCMAGDVGEQILDRKGRARIVRTASNTEESSTIEDIMFDLYFLSESSARSWMLQGLRSSFFSCSSFGEWITFASDDENAGEEERERDENRRSSAIVVGV</sequence>
<reference evidence="4" key="2">
    <citation type="submission" date="2012-11" db="EMBL/GenBank/DDBJ databases">
        <authorList>
            <person name="Kuo A."/>
            <person name="Curtis B.A."/>
            <person name="Tanifuji G."/>
            <person name="Burki F."/>
            <person name="Gruber A."/>
            <person name="Irimia M."/>
            <person name="Maruyama S."/>
            <person name="Arias M.C."/>
            <person name="Ball S.G."/>
            <person name="Gile G.H."/>
            <person name="Hirakawa Y."/>
            <person name="Hopkins J.F."/>
            <person name="Rensing S.A."/>
            <person name="Schmutz J."/>
            <person name="Symeonidi A."/>
            <person name="Elias M."/>
            <person name="Eveleigh R.J."/>
            <person name="Herman E.K."/>
            <person name="Klute M.J."/>
            <person name="Nakayama T."/>
            <person name="Obornik M."/>
            <person name="Reyes-Prieto A."/>
            <person name="Armbrust E.V."/>
            <person name="Aves S.J."/>
            <person name="Beiko R.G."/>
            <person name="Coutinho P."/>
            <person name="Dacks J.B."/>
            <person name="Durnford D.G."/>
            <person name="Fast N.M."/>
            <person name="Green B.R."/>
            <person name="Grisdale C."/>
            <person name="Hempe F."/>
            <person name="Henrissat B."/>
            <person name="Hoppner M.P."/>
            <person name="Ishida K.-I."/>
            <person name="Kim E."/>
            <person name="Koreny L."/>
            <person name="Kroth P.G."/>
            <person name="Liu Y."/>
            <person name="Malik S.-B."/>
            <person name="Maier U.G."/>
            <person name="McRose D."/>
            <person name="Mock T."/>
            <person name="Neilson J.A."/>
            <person name="Onodera N.T."/>
            <person name="Poole A.M."/>
            <person name="Pritham E.J."/>
            <person name="Richards T.A."/>
            <person name="Rocap G."/>
            <person name="Roy S.W."/>
            <person name="Sarai C."/>
            <person name="Schaack S."/>
            <person name="Shirato S."/>
            <person name="Slamovits C.H."/>
            <person name="Spencer D.F."/>
            <person name="Suzuki S."/>
            <person name="Worden A.Z."/>
            <person name="Zauner S."/>
            <person name="Barry K."/>
            <person name="Bell C."/>
            <person name="Bharti A.K."/>
            <person name="Crow J.A."/>
            <person name="Grimwood J."/>
            <person name="Kramer R."/>
            <person name="Lindquist E."/>
            <person name="Lucas S."/>
            <person name="Salamov A."/>
            <person name="McFadden G.I."/>
            <person name="Lane C.E."/>
            <person name="Keeling P.J."/>
            <person name="Gray M.W."/>
            <person name="Grigoriev I.V."/>
            <person name="Archibald J.M."/>
        </authorList>
    </citation>
    <scope>NUCLEOTIDE SEQUENCE</scope>
    <source>
        <strain evidence="4">CCMP2712</strain>
    </source>
</reference>
<evidence type="ECO:0000313" key="2">
    <source>
        <dbReference type="EMBL" id="EKX51661.1"/>
    </source>
</evidence>
<protein>
    <submittedName>
        <fullName evidence="2 3">Uncharacterized protein</fullName>
    </submittedName>
</protein>
<feature type="region of interest" description="Disordered" evidence="1">
    <location>
        <begin position="120"/>
        <end position="143"/>
    </location>
</feature>
<evidence type="ECO:0000313" key="4">
    <source>
        <dbReference type="Proteomes" id="UP000011087"/>
    </source>
</evidence>
<dbReference type="PaxDb" id="55529-EKX51661"/>
<dbReference type="GeneID" id="17308345"/>
<reference evidence="2 4" key="1">
    <citation type="journal article" date="2012" name="Nature">
        <title>Algal genomes reveal evolutionary mosaicism and the fate of nucleomorphs.</title>
        <authorList>
            <consortium name="DOE Joint Genome Institute"/>
            <person name="Curtis B.A."/>
            <person name="Tanifuji G."/>
            <person name="Burki F."/>
            <person name="Gruber A."/>
            <person name="Irimia M."/>
            <person name="Maruyama S."/>
            <person name="Arias M.C."/>
            <person name="Ball S.G."/>
            <person name="Gile G.H."/>
            <person name="Hirakawa Y."/>
            <person name="Hopkins J.F."/>
            <person name="Kuo A."/>
            <person name="Rensing S.A."/>
            <person name="Schmutz J."/>
            <person name="Symeonidi A."/>
            <person name="Elias M."/>
            <person name="Eveleigh R.J."/>
            <person name="Herman E.K."/>
            <person name="Klute M.J."/>
            <person name="Nakayama T."/>
            <person name="Obornik M."/>
            <person name="Reyes-Prieto A."/>
            <person name="Armbrust E.V."/>
            <person name="Aves S.J."/>
            <person name="Beiko R.G."/>
            <person name="Coutinho P."/>
            <person name="Dacks J.B."/>
            <person name="Durnford D.G."/>
            <person name="Fast N.M."/>
            <person name="Green B.R."/>
            <person name="Grisdale C.J."/>
            <person name="Hempel F."/>
            <person name="Henrissat B."/>
            <person name="Hoppner M.P."/>
            <person name="Ishida K."/>
            <person name="Kim E."/>
            <person name="Koreny L."/>
            <person name="Kroth P.G."/>
            <person name="Liu Y."/>
            <person name="Malik S.B."/>
            <person name="Maier U.G."/>
            <person name="McRose D."/>
            <person name="Mock T."/>
            <person name="Neilson J.A."/>
            <person name="Onodera N.T."/>
            <person name="Poole A.M."/>
            <person name="Pritham E.J."/>
            <person name="Richards T.A."/>
            <person name="Rocap G."/>
            <person name="Roy S.W."/>
            <person name="Sarai C."/>
            <person name="Schaack S."/>
            <person name="Shirato S."/>
            <person name="Slamovits C.H."/>
            <person name="Spencer D.F."/>
            <person name="Suzuki S."/>
            <person name="Worden A.Z."/>
            <person name="Zauner S."/>
            <person name="Barry K."/>
            <person name="Bell C."/>
            <person name="Bharti A.K."/>
            <person name="Crow J.A."/>
            <person name="Grimwood J."/>
            <person name="Kramer R."/>
            <person name="Lindquist E."/>
            <person name="Lucas S."/>
            <person name="Salamov A."/>
            <person name="McFadden G.I."/>
            <person name="Lane C.E."/>
            <person name="Keeling P.J."/>
            <person name="Gray M.W."/>
            <person name="Grigoriev I.V."/>
            <person name="Archibald J.M."/>
        </authorList>
    </citation>
    <scope>NUCLEOTIDE SEQUENCE</scope>
    <source>
        <strain evidence="2 4">CCMP2712</strain>
    </source>
</reference>
<accession>L1JSW3</accession>